<accession>A0A1D8P3G0</accession>
<name>A0A1D8P3G0_9BURK</name>
<dbReference type="AlphaFoldDB" id="A0A1D8P3G0"/>
<evidence type="ECO:0000313" key="2">
    <source>
        <dbReference type="EMBL" id="AOW15813.1"/>
    </source>
</evidence>
<proteinExistence type="predicted"/>
<organism evidence="2 3">
    <name type="scientific">Hydrogenophaga crassostreae</name>
    <dbReference type="NCBI Taxonomy" id="1763535"/>
    <lineage>
        <taxon>Bacteria</taxon>
        <taxon>Pseudomonadati</taxon>
        <taxon>Pseudomonadota</taxon>
        <taxon>Betaproteobacteria</taxon>
        <taxon>Burkholderiales</taxon>
        <taxon>Comamonadaceae</taxon>
        <taxon>Hydrogenophaga</taxon>
    </lineage>
</organism>
<comment type="subcellular location">
    <subcellularLocation>
        <location evidence="1">Periplasm</location>
    </subcellularLocation>
</comment>
<gene>
    <name evidence="2" type="ORF">LPB072_18890</name>
</gene>
<dbReference type="Gene3D" id="2.60.40.420">
    <property type="entry name" value="Cupredoxins - blue copper proteins"/>
    <property type="match status" value="1"/>
</dbReference>
<dbReference type="GO" id="GO:0042597">
    <property type="term" value="C:periplasmic space"/>
    <property type="evidence" value="ECO:0007669"/>
    <property type="project" value="UniProtKB-SubCell"/>
</dbReference>
<dbReference type="KEGG" id="hyl:LPB072_18890"/>
<sequence>MVAQAATLTVTVLAKDGQPLADAVVIVEPANPGKRLAPAPIKAEIQQEKLQFVPKISVIPLGSEVLFSNLDRYDHHVRGLPAGLAGLNASPETGFTLMLPARVDGKKPSSATETLNEAGPLQLGCHLHGSMRASIYVADSPWVVKTNDEGVATVDNLPEGSAKVRLWYPRQLVEQPATAVKVTAASAVEVPTSINQPRRRR</sequence>
<evidence type="ECO:0000256" key="1">
    <source>
        <dbReference type="ARBA" id="ARBA00004418"/>
    </source>
</evidence>
<dbReference type="SUPFAM" id="SSF49503">
    <property type="entry name" value="Cupredoxins"/>
    <property type="match status" value="1"/>
</dbReference>
<protein>
    <recommendedName>
        <fullName evidence="4">Plastocyanin</fullName>
    </recommendedName>
</protein>
<reference evidence="2 3" key="1">
    <citation type="submission" date="2016-10" db="EMBL/GenBank/DDBJ databases">
        <title>Hydorgenophaga sp. LPB0072 isolated from gastropod.</title>
        <authorList>
            <person name="Kim E."/>
            <person name="Yi H."/>
        </authorList>
    </citation>
    <scope>NUCLEOTIDE SEQUENCE [LARGE SCALE GENOMIC DNA]</scope>
    <source>
        <strain evidence="2 3">LPB0072</strain>
    </source>
</reference>
<evidence type="ECO:0008006" key="4">
    <source>
        <dbReference type="Google" id="ProtNLM"/>
    </source>
</evidence>
<dbReference type="InterPro" id="IPR008972">
    <property type="entry name" value="Cupredoxin"/>
</dbReference>
<dbReference type="STRING" id="1763535.LPB072_18890"/>
<dbReference type="Proteomes" id="UP000185680">
    <property type="component" value="Chromosome"/>
</dbReference>
<dbReference type="EMBL" id="CP017476">
    <property type="protein sequence ID" value="AOW15813.1"/>
    <property type="molecule type" value="Genomic_DNA"/>
</dbReference>
<evidence type="ECO:0000313" key="3">
    <source>
        <dbReference type="Proteomes" id="UP000185680"/>
    </source>
</evidence>